<comment type="caution">
    <text evidence="2">The sequence shown here is derived from an EMBL/GenBank/DDBJ whole genome shotgun (WGS) entry which is preliminary data.</text>
</comment>
<keyword evidence="3" id="KW-1185">Reference proteome</keyword>
<organism evidence="2 3">
    <name type="scientific">Sphingobium fontiphilum</name>
    <dbReference type="NCBI Taxonomy" id="944425"/>
    <lineage>
        <taxon>Bacteria</taxon>
        <taxon>Pseudomonadati</taxon>
        <taxon>Pseudomonadota</taxon>
        <taxon>Alphaproteobacteria</taxon>
        <taxon>Sphingomonadales</taxon>
        <taxon>Sphingomonadaceae</taxon>
        <taxon>Sphingobium</taxon>
    </lineage>
</organism>
<keyword evidence="2" id="KW-0223">Dioxygenase</keyword>
<protein>
    <submittedName>
        <fullName evidence="2">Catechol 2,3-dioxygenase-like lactoylglutathione lyase family enzyme</fullName>
    </submittedName>
</protein>
<keyword evidence="2" id="KW-0456">Lyase</keyword>
<dbReference type="GO" id="GO:0016829">
    <property type="term" value="F:lyase activity"/>
    <property type="evidence" value="ECO:0007669"/>
    <property type="project" value="UniProtKB-KW"/>
</dbReference>
<dbReference type="PANTHER" id="PTHR35006:SF1">
    <property type="entry name" value="BLL2941 PROTEIN"/>
    <property type="match status" value="1"/>
</dbReference>
<reference evidence="2 3" key="1">
    <citation type="submission" date="2020-08" db="EMBL/GenBank/DDBJ databases">
        <title>Genomic Encyclopedia of Type Strains, Phase IV (KMG-IV): sequencing the most valuable type-strain genomes for metagenomic binning, comparative biology and taxonomic classification.</title>
        <authorList>
            <person name="Goeker M."/>
        </authorList>
    </citation>
    <scope>NUCLEOTIDE SEQUENCE [LARGE SCALE GENOMIC DNA]</scope>
    <source>
        <strain evidence="2 3">DSM 29348</strain>
    </source>
</reference>
<keyword evidence="2" id="KW-0560">Oxidoreductase</keyword>
<dbReference type="SUPFAM" id="SSF54593">
    <property type="entry name" value="Glyoxalase/Bleomycin resistance protein/Dihydroxybiphenyl dioxygenase"/>
    <property type="match status" value="1"/>
</dbReference>
<dbReference type="GO" id="GO:0051213">
    <property type="term" value="F:dioxygenase activity"/>
    <property type="evidence" value="ECO:0007669"/>
    <property type="project" value="UniProtKB-KW"/>
</dbReference>
<dbReference type="InterPro" id="IPR037523">
    <property type="entry name" value="VOC_core"/>
</dbReference>
<dbReference type="PANTHER" id="PTHR35006">
    <property type="entry name" value="GLYOXALASE FAMILY PROTEIN (AFU_ORTHOLOGUE AFUA_5G14830)"/>
    <property type="match status" value="1"/>
</dbReference>
<proteinExistence type="predicted"/>
<evidence type="ECO:0000313" key="3">
    <source>
        <dbReference type="Proteomes" id="UP000552757"/>
    </source>
</evidence>
<dbReference type="Proteomes" id="UP000552757">
    <property type="component" value="Unassembled WGS sequence"/>
</dbReference>
<dbReference type="Gene3D" id="3.10.180.10">
    <property type="entry name" value="2,3-Dihydroxybiphenyl 1,2-Dioxygenase, domain 1"/>
    <property type="match status" value="1"/>
</dbReference>
<gene>
    <name evidence="2" type="ORF">GGR44_003339</name>
</gene>
<feature type="domain" description="VOC" evidence="1">
    <location>
        <begin position="1"/>
        <end position="124"/>
    </location>
</feature>
<evidence type="ECO:0000259" key="1">
    <source>
        <dbReference type="PROSITE" id="PS51819"/>
    </source>
</evidence>
<sequence length="126" mass="12960">MFSHVMVGADDIDAAKAFYDAIFAAIGGPAAIVDDKGRLIYIHNGALFMVSRPIDGNPACHANGGTIGFAMASPEQADAWHAAGVAAGGATCEDPPGIRESGFGKLYLAYLRDPAGNKLCALHRAG</sequence>
<dbReference type="CDD" id="cd07262">
    <property type="entry name" value="VOC_like"/>
    <property type="match status" value="1"/>
</dbReference>
<dbReference type="InterPro" id="IPR029068">
    <property type="entry name" value="Glyas_Bleomycin-R_OHBP_Dase"/>
</dbReference>
<dbReference type="EMBL" id="JACIEB010000010">
    <property type="protein sequence ID" value="MBB3983643.1"/>
    <property type="molecule type" value="Genomic_DNA"/>
</dbReference>
<dbReference type="AlphaFoldDB" id="A0A7W6GQK8"/>
<dbReference type="PROSITE" id="PS51819">
    <property type="entry name" value="VOC"/>
    <property type="match status" value="1"/>
</dbReference>
<dbReference type="RefSeq" id="WP_183956572.1">
    <property type="nucleotide sequence ID" value="NZ_JACIEB010000010.1"/>
</dbReference>
<accession>A0A7W6GQK8</accession>
<evidence type="ECO:0000313" key="2">
    <source>
        <dbReference type="EMBL" id="MBB3983643.1"/>
    </source>
</evidence>
<name>A0A7W6GQK8_9SPHN</name>